<comment type="caution">
    <text evidence="2">The sequence shown here is derived from an EMBL/GenBank/DDBJ whole genome shotgun (WGS) entry which is preliminary data.</text>
</comment>
<feature type="compositionally biased region" description="Polar residues" evidence="1">
    <location>
        <begin position="1"/>
        <end position="10"/>
    </location>
</feature>
<reference evidence="2 3" key="1">
    <citation type="journal article" date="2021" name="Elife">
        <title>Chloroplast acquisition without the gene transfer in kleptoplastic sea slugs, Plakobranchus ocellatus.</title>
        <authorList>
            <person name="Maeda T."/>
            <person name="Takahashi S."/>
            <person name="Yoshida T."/>
            <person name="Shimamura S."/>
            <person name="Takaki Y."/>
            <person name="Nagai Y."/>
            <person name="Toyoda A."/>
            <person name="Suzuki Y."/>
            <person name="Arimoto A."/>
            <person name="Ishii H."/>
            <person name="Satoh N."/>
            <person name="Nishiyama T."/>
            <person name="Hasebe M."/>
            <person name="Maruyama T."/>
            <person name="Minagawa J."/>
            <person name="Obokata J."/>
            <person name="Shigenobu S."/>
        </authorList>
    </citation>
    <scope>NUCLEOTIDE SEQUENCE [LARGE SCALE GENOMIC DNA]</scope>
</reference>
<feature type="region of interest" description="Disordered" evidence="1">
    <location>
        <begin position="1"/>
        <end position="73"/>
    </location>
</feature>
<dbReference type="InterPro" id="IPR011989">
    <property type="entry name" value="ARM-like"/>
</dbReference>
<proteinExistence type="predicted"/>
<dbReference type="InterPro" id="IPR019399">
    <property type="entry name" value="Parkin_co-regulated_protein"/>
</dbReference>
<dbReference type="AlphaFoldDB" id="A0AAV4IC13"/>
<protein>
    <submittedName>
        <fullName evidence="2">PACRG-like protein</fullName>
    </submittedName>
</protein>
<dbReference type="Proteomes" id="UP000762676">
    <property type="component" value="Unassembled WGS sequence"/>
</dbReference>
<organism evidence="2 3">
    <name type="scientific">Elysia marginata</name>
    <dbReference type="NCBI Taxonomy" id="1093978"/>
    <lineage>
        <taxon>Eukaryota</taxon>
        <taxon>Metazoa</taxon>
        <taxon>Spiralia</taxon>
        <taxon>Lophotrochozoa</taxon>
        <taxon>Mollusca</taxon>
        <taxon>Gastropoda</taxon>
        <taxon>Heterobranchia</taxon>
        <taxon>Euthyneura</taxon>
        <taxon>Panpulmonata</taxon>
        <taxon>Sacoglossa</taxon>
        <taxon>Placobranchoidea</taxon>
        <taxon>Plakobranchidae</taxon>
        <taxon>Elysia</taxon>
    </lineage>
</organism>
<dbReference type="SUPFAM" id="SSF48371">
    <property type="entry name" value="ARM repeat"/>
    <property type="match status" value="1"/>
</dbReference>
<evidence type="ECO:0000313" key="3">
    <source>
        <dbReference type="Proteomes" id="UP000762676"/>
    </source>
</evidence>
<evidence type="ECO:0000313" key="2">
    <source>
        <dbReference type="EMBL" id="GFS07994.1"/>
    </source>
</evidence>
<sequence length="250" mass="26261">MSTTKSGSAQSRTSSLGSAGSRSSATPPSSAGKNSSGKVRKPASSSGAVGGGKQALPPKPSDRLNPKTVDPFANSSKGQSAFASVYANGGVPCRLIHGSVKHKLAWDTPPEQVPFDPVLVTLAEGLKETVHPYTFVSCMGFRELLETPQATQKATPMLPKLAPPLRAALGHTDSSVFERGIDGLLQLSAVVGPALNPYLKTFLMALSKRIMEKKYKEKVTESLQVLEQNGGKEALPIIKSKVPTYCSVSG</sequence>
<dbReference type="EMBL" id="BMAT01013235">
    <property type="protein sequence ID" value="GFS07994.1"/>
    <property type="molecule type" value="Genomic_DNA"/>
</dbReference>
<accession>A0AAV4IC13</accession>
<feature type="compositionally biased region" description="Polar residues" evidence="1">
    <location>
        <begin position="27"/>
        <end position="47"/>
    </location>
</feature>
<dbReference type="Gene3D" id="1.25.10.10">
    <property type="entry name" value="Leucine-rich Repeat Variant"/>
    <property type="match status" value="1"/>
</dbReference>
<keyword evidence="3" id="KW-1185">Reference proteome</keyword>
<feature type="compositionally biased region" description="Low complexity" evidence="1">
    <location>
        <begin position="11"/>
        <end position="26"/>
    </location>
</feature>
<dbReference type="InterPro" id="IPR016024">
    <property type="entry name" value="ARM-type_fold"/>
</dbReference>
<dbReference type="Pfam" id="PF10274">
    <property type="entry name" value="ParcG"/>
    <property type="match status" value="1"/>
</dbReference>
<name>A0AAV4IC13_9GAST</name>
<dbReference type="PANTHER" id="PTHR21207:SF1">
    <property type="entry name" value="PACRG-LIKE PROTEIN"/>
    <property type="match status" value="1"/>
</dbReference>
<evidence type="ECO:0000256" key="1">
    <source>
        <dbReference type="SAM" id="MobiDB-lite"/>
    </source>
</evidence>
<dbReference type="PANTHER" id="PTHR21207">
    <property type="entry name" value="PARKIN COREGULATED GENE PROTEIN PARK2 COREGULATED"/>
    <property type="match status" value="1"/>
</dbReference>
<gene>
    <name evidence="2" type="ORF">ElyMa_006582500</name>
</gene>